<dbReference type="SUPFAM" id="SSF57362">
    <property type="entry name" value="BPTI-like"/>
    <property type="match status" value="4"/>
</dbReference>
<dbReference type="PROSITE" id="PS00280">
    <property type="entry name" value="BPTI_KUNITZ_1"/>
    <property type="match status" value="2"/>
</dbReference>
<sequence length="1230" mass="137394">MLPHKNIIKSQHNTVQFSQTTKQFNEEIVDICNLPADVGHCFNYIPRWYFNSQKGKCEQFSYGSCGGNKNNFFDKNSCEAKCISVILPKVFSSLPKECTFERDEGFGGEYHPKYYFNFRNLHCEQMIYQGQGGNDNRFDNKIKCENTCNNRIREVNNQLRPLPVQQPPTFVPQLKDMEKWNKDNSFSSLNNNVKGIKIAESVDNQGKTGMTSSIKVIETEPSQVSIPVPTLENYQQQYNAKPYQTTDNVSTPEVHHSSVTIKNTIVPKNGGYPEMSLAPSQPTDFTETSQSATPSTTTGYETAETVKEKESTTFTTEKKEEATAYSKSTQTVEVDNKSPEVITTFKSDISTTEMPTYLSKSGFEVKESKAEVITSTIPTVEIIKYSETPEVVKETLPTISYIENVNKVVETLATENVETKSTSESQTTQATVEVQTVPTTSLQTEIPVQTQTQSQVKISIQPQINTVAPTQYTEKVEIHSTEKVETQSTEKYVTETVQSTLSTSATTNGPSTVNIGANLIVQSGSPSPVSKTEIVSKITEIEDITSEDRSIKKLDIRPISPSNTVKEIPTESINKPTTELITESTTIKLETPTTPEPSKNSQSIEDDKDLLETNELSKKDAVENKDEYKANKLTEKIINKLPKEQLPIVKESPDPQINYQSRGGNVVNGIVNQQINKDTQTLEELVTKVDPRVPVCPNKKPALTDRIGNPLSCLPGKRPCPEKSSCIFNGVNFYCCPSPEDPYDHHVFGGYNGEEIKNGYKPLTKTLNILSIVNHEPIKRAKREAMGLDNIYKSLRFEGAPIKQVSRANRLHVNGKMLPICNLEVERGNCEENHIRYFYDARIDQCRMFYYSGCQGNGNNFATQVDCERICKIQEPETPKIVKQEKSFSNVCGEGMTPFGGENPLVCGNENDSIGCPVGYFCRKDAPFICCPKVIEDDDINQLTIKDIIAKKANKETRFAPKVNSTFNPNKSNLPRLRTSSGIVVASSNNICPDGSDSLKEVLTGKPVDCGTGGDGHPLCPIGYYCSIDYFTNSRLCCQLGSIGTKVYAPMNESPFINQKKNNTKELFSKQELPVNGDIPSTTPQSSKPLPIAIPSIVEKKHTDKEYDHMMIKPINKGNNQKEMILEENPKLLVDDTQETNIKHIEDSSILMVDEISMIEPKKIVDKSACHVSPSEGRGCREDEPVPRTNLQYFYSLKDKKCKLFFYRGCGGSINRFESKKVCEALCMMD</sequence>
<dbReference type="OrthoDB" id="4473401at2759"/>
<evidence type="ECO:0000313" key="8">
    <source>
        <dbReference type="WBParaSite" id="SRAE_2000362900.1"/>
    </source>
</evidence>
<evidence type="ECO:0000313" key="9">
    <source>
        <dbReference type="WBParaSite" id="SRAE_2000362900.2"/>
    </source>
</evidence>
<name>A0A090LGQ1_STRRB</name>
<feature type="domain" description="BPTI/Kunitz inhibitor" evidence="5">
    <location>
        <begin position="1170"/>
        <end position="1227"/>
    </location>
</feature>
<accession>A0A090LGQ1</accession>
<reference evidence="7 9" key="1">
    <citation type="submission" date="2014-09" db="EMBL/GenBank/DDBJ databases">
        <authorList>
            <person name="Martin A.A."/>
        </authorList>
    </citation>
    <scope>NUCLEOTIDE SEQUENCE</scope>
    <source>
        <strain evidence="7 9">ED321</strain>
    </source>
</reference>
<dbReference type="PROSITE" id="PS50279">
    <property type="entry name" value="BPTI_KUNITZ_2"/>
    <property type="match status" value="4"/>
</dbReference>
<evidence type="ECO:0000256" key="1">
    <source>
        <dbReference type="ARBA" id="ARBA00022690"/>
    </source>
</evidence>
<dbReference type="SMART" id="SM00289">
    <property type="entry name" value="WR1"/>
    <property type="match status" value="3"/>
</dbReference>
<dbReference type="RefSeq" id="XP_024508176.1">
    <property type="nucleotide sequence ID" value="XM_024654845.1"/>
</dbReference>
<evidence type="ECO:0000259" key="5">
    <source>
        <dbReference type="PROSITE" id="PS50279"/>
    </source>
</evidence>
<dbReference type="EMBL" id="LN609529">
    <property type="protein sequence ID" value="CEF68976.1"/>
    <property type="molecule type" value="Genomic_DNA"/>
</dbReference>
<dbReference type="SMART" id="SM00131">
    <property type="entry name" value="KU"/>
    <property type="match status" value="4"/>
</dbReference>
<protein>
    <submittedName>
        <fullName evidence="6 8">Kunitz-type protease inhibitor 3</fullName>
    </submittedName>
</protein>
<feature type="domain" description="BPTI/Kunitz inhibitor" evidence="5">
    <location>
        <begin position="32"/>
        <end position="82"/>
    </location>
</feature>
<dbReference type="WormBase" id="SRAE_2000362900">
    <property type="protein sequence ID" value="SRP10307"/>
    <property type="gene ID" value="WBGene00263853"/>
</dbReference>
<dbReference type="PRINTS" id="PR00759">
    <property type="entry name" value="BASICPTASE"/>
</dbReference>
<keyword evidence="2" id="KW-0722">Serine protease inhibitor</keyword>
<dbReference type="CTD" id="36381346"/>
<dbReference type="InterPro" id="IPR036880">
    <property type="entry name" value="Kunitz_BPTI_sf"/>
</dbReference>
<evidence type="ECO:0000256" key="3">
    <source>
        <dbReference type="ARBA" id="ARBA00023157"/>
    </source>
</evidence>
<keyword evidence="3" id="KW-1015">Disulfide bond</keyword>
<dbReference type="Pfam" id="PF00014">
    <property type="entry name" value="Kunitz_BPTI"/>
    <property type="match status" value="4"/>
</dbReference>
<dbReference type="Pfam" id="PF14625">
    <property type="entry name" value="Lustrin_cystein"/>
    <property type="match status" value="3"/>
</dbReference>
<gene>
    <name evidence="6 8 9 10" type="ORF">SRAE_2000362900</name>
</gene>
<evidence type="ECO:0000313" key="7">
    <source>
        <dbReference type="Proteomes" id="UP000035682"/>
    </source>
</evidence>
<dbReference type="Gene3D" id="4.10.410.10">
    <property type="entry name" value="Pancreatic trypsin inhibitor Kunitz domain"/>
    <property type="match status" value="4"/>
</dbReference>
<dbReference type="InterPro" id="IPR050098">
    <property type="entry name" value="TFPI/VKTCI-like"/>
</dbReference>
<feature type="compositionally biased region" description="Polar residues" evidence="4">
    <location>
        <begin position="589"/>
        <end position="603"/>
    </location>
</feature>
<dbReference type="PANTHER" id="PTHR10083">
    <property type="entry name" value="KUNITZ-TYPE PROTEASE INHIBITOR-RELATED"/>
    <property type="match status" value="1"/>
</dbReference>
<dbReference type="GO" id="GO:0005615">
    <property type="term" value="C:extracellular space"/>
    <property type="evidence" value="ECO:0007669"/>
    <property type="project" value="TreeGrafter"/>
</dbReference>
<dbReference type="OMA" id="VNFYCCP"/>
<feature type="domain" description="BPTI/Kunitz inhibitor" evidence="5">
    <location>
        <begin position="98"/>
        <end position="148"/>
    </location>
</feature>
<dbReference type="CDD" id="cd00109">
    <property type="entry name" value="Kunitz-type"/>
    <property type="match status" value="3"/>
</dbReference>
<dbReference type="InterPro" id="IPR028150">
    <property type="entry name" value="Lustrin_cystein"/>
</dbReference>
<dbReference type="eggNOG" id="KOG4295">
    <property type="taxonomic scope" value="Eukaryota"/>
</dbReference>
<feature type="region of interest" description="Disordered" evidence="4">
    <location>
        <begin position="279"/>
        <end position="314"/>
    </location>
</feature>
<dbReference type="AlphaFoldDB" id="A0A090LGQ1"/>
<evidence type="ECO:0000313" key="10">
    <source>
        <dbReference type="WormBase" id="SRAE_2000362900"/>
    </source>
</evidence>
<organism evidence="6">
    <name type="scientific">Strongyloides ratti</name>
    <name type="common">Parasitic roundworm</name>
    <dbReference type="NCBI Taxonomy" id="34506"/>
    <lineage>
        <taxon>Eukaryota</taxon>
        <taxon>Metazoa</taxon>
        <taxon>Ecdysozoa</taxon>
        <taxon>Nematoda</taxon>
        <taxon>Chromadorea</taxon>
        <taxon>Rhabditida</taxon>
        <taxon>Tylenchina</taxon>
        <taxon>Panagrolaimomorpha</taxon>
        <taxon>Strongyloidoidea</taxon>
        <taxon>Strongyloididae</taxon>
        <taxon>Strongyloides</taxon>
    </lineage>
</organism>
<dbReference type="WBParaSite" id="SRAE_2000362900.1">
    <property type="protein sequence ID" value="SRAE_2000362900.1"/>
    <property type="gene ID" value="WBGene00263853"/>
</dbReference>
<feature type="domain" description="BPTI/Kunitz inhibitor" evidence="5">
    <location>
        <begin position="821"/>
        <end position="871"/>
    </location>
</feature>
<dbReference type="InterPro" id="IPR020901">
    <property type="entry name" value="Prtase_inh_Kunz-CS"/>
</dbReference>
<dbReference type="InterPro" id="IPR006150">
    <property type="entry name" value="Cys_repeat_1"/>
</dbReference>
<feature type="compositionally biased region" description="Polar residues" evidence="4">
    <location>
        <begin position="279"/>
        <end position="300"/>
    </location>
</feature>
<dbReference type="Proteomes" id="UP000035682">
    <property type="component" value="Unplaced"/>
</dbReference>
<dbReference type="STRING" id="34506.A0A090LGQ1"/>
<dbReference type="FunFam" id="4.10.410.10:FF:000020">
    <property type="entry name" value="Collagen, type VI, alpha 3"/>
    <property type="match status" value="1"/>
</dbReference>
<dbReference type="PANTHER" id="PTHR10083:SF374">
    <property type="entry name" value="BPTI_KUNITZ INHIBITOR DOMAIN-CONTAINING PROTEIN"/>
    <property type="match status" value="1"/>
</dbReference>
<evidence type="ECO:0000256" key="2">
    <source>
        <dbReference type="ARBA" id="ARBA00022900"/>
    </source>
</evidence>
<dbReference type="GeneID" id="36381346"/>
<dbReference type="GO" id="GO:0004867">
    <property type="term" value="F:serine-type endopeptidase inhibitor activity"/>
    <property type="evidence" value="ECO:0007669"/>
    <property type="project" value="UniProtKB-KW"/>
</dbReference>
<reference evidence="6" key="2">
    <citation type="submission" date="2014-09" db="EMBL/GenBank/DDBJ databases">
        <authorList>
            <person name="Aslett A.Martin."/>
        </authorList>
    </citation>
    <scope>NUCLEOTIDE SEQUENCE</scope>
    <source>
        <strain evidence="6">ED321 Heterogonic</strain>
    </source>
</reference>
<proteinExistence type="predicted"/>
<evidence type="ECO:0000256" key="4">
    <source>
        <dbReference type="SAM" id="MobiDB-lite"/>
    </source>
</evidence>
<keyword evidence="7" id="KW-1185">Reference proteome</keyword>
<evidence type="ECO:0000313" key="6">
    <source>
        <dbReference type="EMBL" id="CEF68976.1"/>
    </source>
</evidence>
<dbReference type="InterPro" id="IPR002223">
    <property type="entry name" value="Kunitz_BPTI"/>
</dbReference>
<feature type="region of interest" description="Disordered" evidence="4">
    <location>
        <begin position="589"/>
        <end position="609"/>
    </location>
</feature>
<keyword evidence="1" id="KW-0646">Protease inhibitor</keyword>
<feature type="compositionally biased region" description="Basic and acidic residues" evidence="4">
    <location>
        <begin position="304"/>
        <end position="314"/>
    </location>
</feature>
<dbReference type="WBParaSite" id="SRAE_2000362900.2">
    <property type="protein sequence ID" value="SRAE_2000362900.2"/>
    <property type="gene ID" value="WBGene00263853"/>
</dbReference>
<reference evidence="9" key="3">
    <citation type="submission" date="2022-04" db="UniProtKB">
        <authorList>
            <consortium name="WormBaseParasite"/>
        </authorList>
    </citation>
    <scope>IDENTIFICATION</scope>
</reference>